<name>A0A4P7VSG4_9BACT</name>
<gene>
    <name evidence="1" type="ORF">E7746_14590</name>
</gene>
<protein>
    <submittedName>
        <fullName evidence="1">Uncharacterized protein</fullName>
    </submittedName>
</protein>
<dbReference type="AlphaFoldDB" id="A0A4P7VSG4"/>
<dbReference type="Proteomes" id="UP000297031">
    <property type="component" value="Plasmid pTAA-4-1"/>
</dbReference>
<accession>A0A4P7VSG4</accession>
<evidence type="ECO:0000313" key="2">
    <source>
        <dbReference type="Proteomes" id="UP000297031"/>
    </source>
</evidence>
<evidence type="ECO:0000313" key="1">
    <source>
        <dbReference type="EMBL" id="QCD37165.1"/>
    </source>
</evidence>
<reference evidence="1 2" key="1">
    <citation type="submission" date="2019-02" db="EMBL/GenBank/DDBJ databases">
        <title>Isolation and identification of novel species under the genus Muribaculum.</title>
        <authorList>
            <person name="Miyake S."/>
            <person name="Ding Y."/>
            <person name="Low A."/>
            <person name="Soh M."/>
            <person name="Seedorf H."/>
        </authorList>
    </citation>
    <scope>NUCLEOTIDE SEQUENCE [LARGE SCALE GENOMIC DNA]</scope>
    <source>
        <strain evidence="1 2">TLL-A4</strain>
        <plasmid evidence="2">ptaa-4-1</plasmid>
    </source>
</reference>
<dbReference type="EMBL" id="CP039394">
    <property type="protein sequence ID" value="QCD37165.1"/>
    <property type="molecule type" value="Genomic_DNA"/>
</dbReference>
<keyword evidence="2" id="KW-1185">Reference proteome</keyword>
<keyword evidence="1" id="KW-0614">Plasmid</keyword>
<dbReference type="KEGG" id="mgod:E7746_14590"/>
<dbReference type="RefSeq" id="WP_135472880.1">
    <property type="nucleotide sequence ID" value="NZ_CP039394.1"/>
</dbReference>
<dbReference type="OrthoDB" id="1002234at2"/>
<geneLocation type="plasmid" evidence="2">
    <name>ptaa-4-1</name>
</geneLocation>
<proteinExistence type="predicted"/>
<organism evidence="1 2">
    <name type="scientific">Muribaculum gordoncarteri</name>
    <dbReference type="NCBI Taxonomy" id="2530390"/>
    <lineage>
        <taxon>Bacteria</taxon>
        <taxon>Pseudomonadati</taxon>
        <taxon>Bacteroidota</taxon>
        <taxon>Bacteroidia</taxon>
        <taxon>Bacteroidales</taxon>
        <taxon>Muribaculaceae</taxon>
        <taxon>Muribaculum</taxon>
    </lineage>
</organism>
<sequence>MKPEHLAEAISIISNSNSIKVSFNVPVNDNYSHTYAILIHESNASVVNQLVKAGFSLSMNPKGLSVDKF</sequence>
<dbReference type="GeneID" id="82151189"/>